<accession>A0ABP8RQL3</accession>
<organism evidence="2 3">
    <name type="scientific">Pseudonocardia xishanensis</name>
    <dbReference type="NCBI Taxonomy" id="630995"/>
    <lineage>
        <taxon>Bacteria</taxon>
        <taxon>Bacillati</taxon>
        <taxon>Actinomycetota</taxon>
        <taxon>Actinomycetes</taxon>
        <taxon>Pseudonocardiales</taxon>
        <taxon>Pseudonocardiaceae</taxon>
        <taxon>Pseudonocardia</taxon>
    </lineage>
</organism>
<dbReference type="Proteomes" id="UP001501598">
    <property type="component" value="Unassembled WGS sequence"/>
</dbReference>
<dbReference type="RefSeq" id="WP_345416291.1">
    <property type="nucleotide sequence ID" value="NZ_BAABGT010000030.1"/>
</dbReference>
<name>A0ABP8RQL3_9PSEU</name>
<comment type="caution">
    <text evidence="2">The sequence shown here is derived from an EMBL/GenBank/DDBJ whole genome shotgun (WGS) entry which is preliminary data.</text>
</comment>
<evidence type="ECO:0000313" key="3">
    <source>
        <dbReference type="Proteomes" id="UP001501598"/>
    </source>
</evidence>
<dbReference type="EMBL" id="BAABGT010000030">
    <property type="protein sequence ID" value="GAA4545265.1"/>
    <property type="molecule type" value="Genomic_DNA"/>
</dbReference>
<reference evidence="3" key="1">
    <citation type="journal article" date="2019" name="Int. J. Syst. Evol. Microbiol.">
        <title>The Global Catalogue of Microorganisms (GCM) 10K type strain sequencing project: providing services to taxonomists for standard genome sequencing and annotation.</title>
        <authorList>
            <consortium name="The Broad Institute Genomics Platform"/>
            <consortium name="The Broad Institute Genome Sequencing Center for Infectious Disease"/>
            <person name="Wu L."/>
            <person name="Ma J."/>
        </authorList>
    </citation>
    <scope>NUCLEOTIDE SEQUENCE [LARGE SCALE GENOMIC DNA]</scope>
    <source>
        <strain evidence="3">JCM 17906</strain>
    </source>
</reference>
<evidence type="ECO:0000313" key="2">
    <source>
        <dbReference type="EMBL" id="GAA4545265.1"/>
    </source>
</evidence>
<feature type="region of interest" description="Disordered" evidence="1">
    <location>
        <begin position="1"/>
        <end position="28"/>
    </location>
</feature>
<proteinExistence type="predicted"/>
<keyword evidence="3" id="KW-1185">Reference proteome</keyword>
<sequence length="64" mass="6913">MELLDAVSRGLVTQSRSHHSGPRLGELGDSRLDLLGVAAGIEDVHRRDEDLEVRGDGGGERDFS</sequence>
<evidence type="ECO:0000256" key="1">
    <source>
        <dbReference type="SAM" id="MobiDB-lite"/>
    </source>
</evidence>
<gene>
    <name evidence="2" type="ORF">GCM10023175_24710</name>
</gene>
<protein>
    <submittedName>
        <fullName evidence="2">Uncharacterized protein</fullName>
    </submittedName>
</protein>